<keyword evidence="3" id="KW-1185">Reference proteome</keyword>
<evidence type="ECO:0000313" key="2">
    <source>
        <dbReference type="EMBL" id="MFD2518322.1"/>
    </source>
</evidence>
<dbReference type="RefSeq" id="WP_380752218.1">
    <property type="nucleotide sequence ID" value="NZ_JBHULT010000009.1"/>
</dbReference>
<dbReference type="InterPro" id="IPR001387">
    <property type="entry name" value="Cro/C1-type_HTH"/>
</dbReference>
<feature type="domain" description="HTH cro/C1-type" evidence="1">
    <location>
        <begin position="148"/>
        <end position="199"/>
    </location>
</feature>
<gene>
    <name evidence="2" type="ORF">ACFSTG_10490</name>
</gene>
<sequence>MIAVITGDIINSRKEPAPTWLPVLKEVLNHYGKEPVDWEIFRGDSFQLTLPPEEAVFAGLHLKAAIKQIKDLDVRLGLGLGEQEHKAKKISESNGTAYVRSGECFEALKKQNLGIVSGDPEFDETLNLMFLLALLTANNWSQTVAEAIRSSLENPGKSQKEIAELLGKSQSSLSEALKRGGYEEIMKLEEYYRKRSAAL</sequence>
<evidence type="ECO:0000259" key="1">
    <source>
        <dbReference type="PROSITE" id="PS50943"/>
    </source>
</evidence>
<protein>
    <submittedName>
        <fullName evidence="2">SatD family protein</fullName>
    </submittedName>
</protein>
<dbReference type="PROSITE" id="PS50943">
    <property type="entry name" value="HTH_CROC1"/>
    <property type="match status" value="1"/>
</dbReference>
<dbReference type="SUPFAM" id="SSF47413">
    <property type="entry name" value="lambda repressor-like DNA-binding domains"/>
    <property type="match status" value="1"/>
</dbReference>
<dbReference type="InterPro" id="IPR032580">
    <property type="entry name" value="SatD"/>
</dbReference>
<proteinExistence type="predicted"/>
<name>A0ABW5IZL0_9FLAO</name>
<evidence type="ECO:0000313" key="3">
    <source>
        <dbReference type="Proteomes" id="UP001597468"/>
    </source>
</evidence>
<accession>A0ABW5IZL0</accession>
<dbReference type="Proteomes" id="UP001597468">
    <property type="component" value="Unassembled WGS sequence"/>
</dbReference>
<dbReference type="CDD" id="cd00093">
    <property type="entry name" value="HTH_XRE"/>
    <property type="match status" value="1"/>
</dbReference>
<organism evidence="2 3">
    <name type="scientific">Salinimicrobium flavum</name>
    <dbReference type="NCBI Taxonomy" id="1737065"/>
    <lineage>
        <taxon>Bacteria</taxon>
        <taxon>Pseudomonadati</taxon>
        <taxon>Bacteroidota</taxon>
        <taxon>Flavobacteriia</taxon>
        <taxon>Flavobacteriales</taxon>
        <taxon>Flavobacteriaceae</taxon>
        <taxon>Salinimicrobium</taxon>
    </lineage>
</organism>
<reference evidence="3" key="1">
    <citation type="journal article" date="2019" name="Int. J. Syst. Evol. Microbiol.">
        <title>The Global Catalogue of Microorganisms (GCM) 10K type strain sequencing project: providing services to taxonomists for standard genome sequencing and annotation.</title>
        <authorList>
            <consortium name="The Broad Institute Genomics Platform"/>
            <consortium name="The Broad Institute Genome Sequencing Center for Infectious Disease"/>
            <person name="Wu L."/>
            <person name="Ma J."/>
        </authorList>
    </citation>
    <scope>NUCLEOTIDE SEQUENCE [LARGE SCALE GENOMIC DNA]</scope>
    <source>
        <strain evidence="3">KCTC 42585</strain>
    </source>
</reference>
<dbReference type="InterPro" id="IPR010982">
    <property type="entry name" value="Lambda_DNA-bd_dom_sf"/>
</dbReference>
<comment type="caution">
    <text evidence="2">The sequence shown here is derived from an EMBL/GenBank/DDBJ whole genome shotgun (WGS) entry which is preliminary data.</text>
</comment>
<dbReference type="EMBL" id="JBHULT010000009">
    <property type="protein sequence ID" value="MFD2518322.1"/>
    <property type="molecule type" value="Genomic_DNA"/>
</dbReference>
<dbReference type="Pfam" id="PF16264">
    <property type="entry name" value="SatD"/>
    <property type="match status" value="1"/>
</dbReference>